<reference evidence="7" key="1">
    <citation type="submission" date="2021-01" db="EMBL/GenBank/DDBJ databases">
        <authorList>
            <person name="Corre E."/>
            <person name="Pelletier E."/>
            <person name="Niang G."/>
            <person name="Scheremetjew M."/>
            <person name="Finn R."/>
            <person name="Kale V."/>
            <person name="Holt S."/>
            <person name="Cochrane G."/>
            <person name="Meng A."/>
            <person name="Brown T."/>
            <person name="Cohen L."/>
        </authorList>
    </citation>
    <scope>NUCLEOTIDE SEQUENCE</scope>
</reference>
<organism evidence="7">
    <name type="scientific">Noctiluca scintillans</name>
    <name type="common">Sea sparkle</name>
    <name type="synonym">Red tide dinoflagellate</name>
    <dbReference type="NCBI Taxonomy" id="2966"/>
    <lineage>
        <taxon>Eukaryota</taxon>
        <taxon>Sar</taxon>
        <taxon>Alveolata</taxon>
        <taxon>Dinophyceae</taxon>
        <taxon>Noctilucales</taxon>
        <taxon>Noctilucaceae</taxon>
        <taxon>Noctiluca</taxon>
    </lineage>
</organism>
<dbReference type="GO" id="GO:0005524">
    <property type="term" value="F:ATP binding"/>
    <property type="evidence" value="ECO:0007669"/>
    <property type="project" value="UniProtKB-KW"/>
</dbReference>
<dbReference type="SUPFAM" id="SSF56059">
    <property type="entry name" value="Glutathione synthetase ATP-binding domain-like"/>
    <property type="match status" value="1"/>
</dbReference>
<evidence type="ECO:0000256" key="6">
    <source>
        <dbReference type="SAM" id="MobiDB-lite"/>
    </source>
</evidence>
<dbReference type="GO" id="GO:0070740">
    <property type="term" value="F:tubulin-glutamic acid ligase activity"/>
    <property type="evidence" value="ECO:0007669"/>
    <property type="project" value="TreeGrafter"/>
</dbReference>
<feature type="compositionally biased region" description="Polar residues" evidence="6">
    <location>
        <begin position="184"/>
        <end position="200"/>
    </location>
</feature>
<feature type="region of interest" description="Disordered" evidence="6">
    <location>
        <begin position="1"/>
        <end position="43"/>
    </location>
</feature>
<evidence type="ECO:0000256" key="3">
    <source>
        <dbReference type="ARBA" id="ARBA00022840"/>
    </source>
</evidence>
<keyword evidence="3" id="KW-0067">ATP-binding</keyword>
<sequence length="798" mass="89891">MPGTGAFLPCGVPQRGFSNRRGRGELRPLSEPRSSGHVVDFGADDSLHSPRMLLGLPVMESAQGRRASPGQETDLILGLAAHEKLKQTLSRIRSQYSAPAQQESLEESLHARIQPLVTKPSSLAHRGLTSPDFKRSSPNRPTRGRRSQTPGSSARGTSLAGPRRGSSEPPKEVRAATKDVNGRSLCSGTGSPVGSVQATSRMEKPRFSGWNVRVASTRHPQRKAPRRCVKLLRSVFVGRPPVLCFDYYPAHLGEPRNQSRVLGDEELQVAGFTTLPKMFYHHGSSRDIHEYNAVVNTLRHVLYSTSLSSGKFSLLWGDVPTPDLIRGFNPYQKTNHFPSSWQVGRKDLLWKNVHRMKRQFPQHFDIMPTTYVLPEDNQVWAATREQHPSEIWIWKPTNSSCGRGIKVLSSNLSATMEKSLAKRTGVVQRYVSRPLLLNGYKFDLRLYVVVTSFDPLKIYINSEGLVRLATERYSASTSTLRQRMMHLTNYSVNKHSKHFNKNLDSTIVADRPASSISTVSYRTEGEEEDVDMRDVLRDEAEEEEAQQNGTEGATSSSKWSLDELRDYFRVHGLDYDIMFSRIKDLVIKTMISVEEQILCTWHQGANFSGAPPTQIGQNQTCFEIYGFDVMMDEHLKPWLLEVNVLPSLSSSSPLDKRIKTRLIADVFTLVGFMPFEGELVEKALKEERLLRLQGASPKPLKARSHTTQTLLSGVSLHDLGEAEWSLILETHDEYMRRGGLERIFPTCENVSCYADFFPTARYSNLVLARWLEAGGEQCFRSPCELPSWVPRQTCFELC</sequence>
<evidence type="ECO:0000313" key="7">
    <source>
        <dbReference type="EMBL" id="CAD8857426.1"/>
    </source>
</evidence>
<proteinExistence type="predicted"/>
<name>A0A7S1AKP9_NOCSC</name>
<keyword evidence="1" id="KW-0436">Ligase</keyword>
<evidence type="ECO:0000256" key="4">
    <source>
        <dbReference type="ARBA" id="ARBA00041448"/>
    </source>
</evidence>
<dbReference type="PANTHER" id="PTHR12241:SF145">
    <property type="entry name" value="TUBULIN POLYGLUTAMYLASE TTLL5"/>
    <property type="match status" value="1"/>
</dbReference>
<dbReference type="Pfam" id="PF03133">
    <property type="entry name" value="TTL"/>
    <property type="match status" value="2"/>
</dbReference>
<dbReference type="GO" id="GO:0015631">
    <property type="term" value="F:tubulin binding"/>
    <property type="evidence" value="ECO:0007669"/>
    <property type="project" value="TreeGrafter"/>
</dbReference>
<feature type="compositionally biased region" description="Polar residues" evidence="6">
    <location>
        <begin position="147"/>
        <end position="156"/>
    </location>
</feature>
<evidence type="ECO:0000256" key="5">
    <source>
        <dbReference type="ARBA" id="ARBA00049274"/>
    </source>
</evidence>
<dbReference type="PANTHER" id="PTHR12241">
    <property type="entry name" value="TUBULIN POLYGLUTAMYLASE"/>
    <property type="match status" value="1"/>
</dbReference>
<dbReference type="PROSITE" id="PS51221">
    <property type="entry name" value="TTL"/>
    <property type="match status" value="1"/>
</dbReference>
<evidence type="ECO:0000256" key="1">
    <source>
        <dbReference type="ARBA" id="ARBA00022598"/>
    </source>
</evidence>
<dbReference type="EMBL" id="HBFQ01044844">
    <property type="protein sequence ID" value="CAD8857426.1"/>
    <property type="molecule type" value="Transcribed_RNA"/>
</dbReference>
<dbReference type="AlphaFoldDB" id="A0A7S1AKP9"/>
<protein>
    <recommendedName>
        <fullName evidence="4">Tubulin--tyrosine ligase-like protein 5</fullName>
    </recommendedName>
</protein>
<keyword evidence="2" id="KW-0547">Nucleotide-binding</keyword>
<gene>
    <name evidence="7" type="ORF">NSCI0253_LOCUS31778</name>
</gene>
<dbReference type="GO" id="GO:0000226">
    <property type="term" value="P:microtubule cytoskeleton organization"/>
    <property type="evidence" value="ECO:0007669"/>
    <property type="project" value="TreeGrafter"/>
</dbReference>
<comment type="catalytic activity">
    <reaction evidence="5">
        <text>L-glutamyl-[protein] + L-glutamate + ATP = gamma-L-glutamyl-L-glutamyl-[protein] + ADP + phosphate + H(+)</text>
        <dbReference type="Rhea" id="RHEA:60144"/>
        <dbReference type="Rhea" id="RHEA-COMP:10208"/>
        <dbReference type="Rhea" id="RHEA-COMP:15517"/>
        <dbReference type="ChEBI" id="CHEBI:15378"/>
        <dbReference type="ChEBI" id="CHEBI:29973"/>
        <dbReference type="ChEBI" id="CHEBI:29985"/>
        <dbReference type="ChEBI" id="CHEBI:30616"/>
        <dbReference type="ChEBI" id="CHEBI:43474"/>
        <dbReference type="ChEBI" id="CHEBI:143622"/>
        <dbReference type="ChEBI" id="CHEBI:456216"/>
    </reaction>
    <physiologicalReaction direction="left-to-right" evidence="5">
        <dbReference type="Rhea" id="RHEA:60145"/>
    </physiologicalReaction>
</comment>
<accession>A0A7S1AKP9</accession>
<dbReference type="GO" id="GO:0036064">
    <property type="term" value="C:ciliary basal body"/>
    <property type="evidence" value="ECO:0007669"/>
    <property type="project" value="TreeGrafter"/>
</dbReference>
<dbReference type="Gene3D" id="3.30.470.20">
    <property type="entry name" value="ATP-grasp fold, B domain"/>
    <property type="match status" value="1"/>
</dbReference>
<evidence type="ECO:0000256" key="2">
    <source>
        <dbReference type="ARBA" id="ARBA00022741"/>
    </source>
</evidence>
<dbReference type="InterPro" id="IPR004344">
    <property type="entry name" value="TTL/TTLL_fam"/>
</dbReference>
<feature type="region of interest" description="Disordered" evidence="6">
    <location>
        <begin position="117"/>
        <end position="204"/>
    </location>
</feature>
<feature type="compositionally biased region" description="Basic and acidic residues" evidence="6">
    <location>
        <begin position="165"/>
        <end position="181"/>
    </location>
</feature>